<dbReference type="ExpressionAtlas" id="A0A1D6KSI9">
    <property type="expression patterns" value="baseline and differential"/>
</dbReference>
<accession>A0A1D6KSI9</accession>
<evidence type="ECO:0000313" key="2">
    <source>
        <dbReference type="EMBL" id="ONM05627.1"/>
    </source>
</evidence>
<dbReference type="PANTHER" id="PTHR14190:SF11">
    <property type="entry name" value="OS10G0488300 PROTEIN"/>
    <property type="match status" value="1"/>
</dbReference>
<dbReference type="InterPro" id="IPR007258">
    <property type="entry name" value="Vps52"/>
</dbReference>
<gene>
    <name evidence="2" type="ORF">ZEAMMB73_Zm00001d032644</name>
</gene>
<dbReference type="InterPro" id="IPR048361">
    <property type="entry name" value="Vps52_C"/>
</dbReference>
<name>A0A1D6KSI9_MAIZE</name>
<sequence length="217" mass="24972">MVPIHTILQGATWSSQHPLFNLMLNAEMLDMNLERLQSAIEFLLVRLAQTFTTTKLQHLFLLNNYDMAISVLKETGDEAKKLQKYFEEKLESNMMAFVDDLLMEHFSDLLRFVRSHVSEDLVSYTENTNIADVEPVVKNFAMKWRIALELMHNEVITSCTNLLSGMAILKAAMTQLLNDYNRLSECVKKITGGSTLNRHMVSITSISYEIRKYSRTL</sequence>
<dbReference type="AlphaFoldDB" id="A0A1D6KSI9"/>
<dbReference type="EMBL" id="CM007647">
    <property type="protein sequence ID" value="ONM05627.1"/>
    <property type="molecule type" value="Genomic_DNA"/>
</dbReference>
<proteinExistence type="predicted"/>
<dbReference type="PANTHER" id="PTHR14190">
    <property type="entry name" value="SUPPRESSOR OF ACTIN MUTATIONS 2/VACUOLAR PROTEIN SORTING 52"/>
    <property type="match status" value="1"/>
</dbReference>
<organism evidence="2">
    <name type="scientific">Zea mays</name>
    <name type="common">Maize</name>
    <dbReference type="NCBI Taxonomy" id="4577"/>
    <lineage>
        <taxon>Eukaryota</taxon>
        <taxon>Viridiplantae</taxon>
        <taxon>Streptophyta</taxon>
        <taxon>Embryophyta</taxon>
        <taxon>Tracheophyta</taxon>
        <taxon>Spermatophyta</taxon>
        <taxon>Magnoliopsida</taxon>
        <taxon>Liliopsida</taxon>
        <taxon>Poales</taxon>
        <taxon>Poaceae</taxon>
        <taxon>PACMAD clade</taxon>
        <taxon>Panicoideae</taxon>
        <taxon>Andropogonodae</taxon>
        <taxon>Andropogoneae</taxon>
        <taxon>Tripsacinae</taxon>
        <taxon>Zea</taxon>
    </lineage>
</organism>
<protein>
    <submittedName>
        <fullName evidence="2">Vacuolar protein sorting-associated protein 52 A</fullName>
    </submittedName>
</protein>
<evidence type="ECO:0000259" key="1">
    <source>
        <dbReference type="Pfam" id="PF20655"/>
    </source>
</evidence>
<reference evidence="2" key="1">
    <citation type="submission" date="2015-12" db="EMBL/GenBank/DDBJ databases">
        <title>Update maize B73 reference genome by single molecule sequencing technologies.</title>
        <authorList>
            <consortium name="Maize Genome Sequencing Project"/>
            <person name="Ware D."/>
        </authorList>
    </citation>
    <scope>NUCLEOTIDE SEQUENCE [LARGE SCALE GENOMIC DNA]</scope>
    <source>
        <tissue evidence="2">Seedling</tissue>
    </source>
</reference>
<dbReference type="Pfam" id="PF20655">
    <property type="entry name" value="Vps52_C"/>
    <property type="match status" value="1"/>
</dbReference>
<feature type="domain" description="Vps52 C-terminal" evidence="1">
    <location>
        <begin position="21"/>
        <end position="97"/>
    </location>
</feature>